<dbReference type="AlphaFoldDB" id="A0A8E2JTR6"/>
<feature type="compositionally biased region" description="Polar residues" evidence="1">
    <location>
        <begin position="14"/>
        <end position="40"/>
    </location>
</feature>
<evidence type="ECO:0000313" key="3">
    <source>
        <dbReference type="Proteomes" id="UP000250140"/>
    </source>
</evidence>
<evidence type="ECO:0000313" key="2">
    <source>
        <dbReference type="EMBL" id="OCL08824.1"/>
    </source>
</evidence>
<organism evidence="2 3">
    <name type="scientific">Glonium stellatum</name>
    <dbReference type="NCBI Taxonomy" id="574774"/>
    <lineage>
        <taxon>Eukaryota</taxon>
        <taxon>Fungi</taxon>
        <taxon>Dikarya</taxon>
        <taxon>Ascomycota</taxon>
        <taxon>Pezizomycotina</taxon>
        <taxon>Dothideomycetes</taxon>
        <taxon>Pleosporomycetidae</taxon>
        <taxon>Gloniales</taxon>
        <taxon>Gloniaceae</taxon>
        <taxon>Glonium</taxon>
    </lineage>
</organism>
<proteinExistence type="predicted"/>
<feature type="compositionally biased region" description="Pro residues" evidence="1">
    <location>
        <begin position="212"/>
        <end position="222"/>
    </location>
</feature>
<dbReference type="OrthoDB" id="3068835at2759"/>
<reference evidence="2 3" key="1">
    <citation type="journal article" date="2016" name="Nat. Commun.">
        <title>Ectomycorrhizal ecology is imprinted in the genome of the dominant symbiotic fungus Cenococcum geophilum.</title>
        <authorList>
            <consortium name="DOE Joint Genome Institute"/>
            <person name="Peter M."/>
            <person name="Kohler A."/>
            <person name="Ohm R.A."/>
            <person name="Kuo A."/>
            <person name="Krutzmann J."/>
            <person name="Morin E."/>
            <person name="Arend M."/>
            <person name="Barry K.W."/>
            <person name="Binder M."/>
            <person name="Choi C."/>
            <person name="Clum A."/>
            <person name="Copeland A."/>
            <person name="Grisel N."/>
            <person name="Haridas S."/>
            <person name="Kipfer T."/>
            <person name="LaButti K."/>
            <person name="Lindquist E."/>
            <person name="Lipzen A."/>
            <person name="Maire R."/>
            <person name="Meier B."/>
            <person name="Mihaltcheva S."/>
            <person name="Molinier V."/>
            <person name="Murat C."/>
            <person name="Poggeler S."/>
            <person name="Quandt C.A."/>
            <person name="Sperisen C."/>
            <person name="Tritt A."/>
            <person name="Tisserant E."/>
            <person name="Crous P.W."/>
            <person name="Henrissat B."/>
            <person name="Nehls U."/>
            <person name="Egli S."/>
            <person name="Spatafora J.W."/>
            <person name="Grigoriev I.V."/>
            <person name="Martin F.M."/>
        </authorList>
    </citation>
    <scope>NUCLEOTIDE SEQUENCE [LARGE SCALE GENOMIC DNA]</scope>
    <source>
        <strain evidence="2 3">CBS 207.34</strain>
    </source>
</reference>
<feature type="region of interest" description="Disordered" evidence="1">
    <location>
        <begin position="171"/>
        <end position="222"/>
    </location>
</feature>
<feature type="compositionally biased region" description="Low complexity" evidence="1">
    <location>
        <begin position="76"/>
        <end position="86"/>
    </location>
</feature>
<dbReference type="EMBL" id="KV749581">
    <property type="protein sequence ID" value="OCL08824.1"/>
    <property type="molecule type" value="Genomic_DNA"/>
</dbReference>
<protein>
    <submittedName>
        <fullName evidence="2">Uncharacterized protein</fullName>
    </submittedName>
</protein>
<name>A0A8E2JTR6_9PEZI</name>
<feature type="non-terminal residue" evidence="2">
    <location>
        <position position="222"/>
    </location>
</feature>
<feature type="compositionally biased region" description="Polar residues" evidence="1">
    <location>
        <begin position="194"/>
        <end position="210"/>
    </location>
</feature>
<keyword evidence="3" id="KW-1185">Reference proteome</keyword>
<sequence>MDEHDPPSLIDEPNPQSFSQPPLSPATTTFSHSNRVFTPRSSTFPDDSDSDFDTLEPTPVHSPGGPHYDDLPPSYEEAQAEAVEQARAGYQNLDPNNIHVHRLVLTPNSTIPSTSPRQTNTQPGRNAEGLGSTVPVTGIASSTDIPVHQIPSSPPDPTKLLLDRVLDFTQHGPDADARYAPRLTRKVAIPQRISPPTDSNTGGPSRSQSHGPPHPSFPPWAQ</sequence>
<accession>A0A8E2JTR6</accession>
<feature type="compositionally biased region" description="Polar residues" evidence="1">
    <location>
        <begin position="106"/>
        <end position="124"/>
    </location>
</feature>
<dbReference type="Proteomes" id="UP000250140">
    <property type="component" value="Unassembled WGS sequence"/>
</dbReference>
<evidence type="ECO:0000256" key="1">
    <source>
        <dbReference type="SAM" id="MobiDB-lite"/>
    </source>
</evidence>
<feature type="region of interest" description="Disordered" evidence="1">
    <location>
        <begin position="1"/>
        <end position="139"/>
    </location>
</feature>
<gene>
    <name evidence="2" type="ORF">AOQ84DRAFT_376394</name>
</gene>